<dbReference type="STRING" id="1453498.LG45_13445"/>
<dbReference type="AlphaFoldDB" id="A0A095UXD3"/>
<dbReference type="RefSeq" id="WP_035127894.1">
    <property type="nucleotide sequence ID" value="NZ_JRHH01000005.1"/>
</dbReference>
<evidence type="ECO:0000313" key="3">
    <source>
        <dbReference type="Proteomes" id="UP000029554"/>
    </source>
</evidence>
<evidence type="ECO:0000256" key="1">
    <source>
        <dbReference type="SAM" id="SignalP"/>
    </source>
</evidence>
<feature type="chain" id="PRO_5001919464" evidence="1">
    <location>
        <begin position="21"/>
        <end position="148"/>
    </location>
</feature>
<keyword evidence="3" id="KW-1185">Reference proteome</keyword>
<dbReference type="EMBL" id="JRHH01000005">
    <property type="protein sequence ID" value="KGD67225.1"/>
    <property type="molecule type" value="Genomic_DNA"/>
</dbReference>
<dbReference type="Proteomes" id="UP000029554">
    <property type="component" value="Unassembled WGS sequence"/>
</dbReference>
<dbReference type="eggNOG" id="ENOG5032PEF">
    <property type="taxonomic scope" value="Bacteria"/>
</dbReference>
<sequence length="148" mass="16527">MKTTILTLAIVALSFSNINAKEVTSTSNTIETTSTLTRDQITEVYDWNVRTNQGNYSGTANSLEEAKRMIELSSIGEIVLDRKIESFFQVKETVSSNTVRLYFWEVTTNSGTAKGFSSSESQAKRMIELVSTGDILNYKIIQSADFEK</sequence>
<proteinExistence type="predicted"/>
<protein>
    <submittedName>
        <fullName evidence="2">Uncharacterized protein</fullName>
    </submittedName>
</protein>
<gene>
    <name evidence="2" type="ORF">LG45_13445</name>
</gene>
<comment type="caution">
    <text evidence="2">The sequence shown here is derived from an EMBL/GenBank/DDBJ whole genome shotgun (WGS) entry which is preliminary data.</text>
</comment>
<evidence type="ECO:0000313" key="2">
    <source>
        <dbReference type="EMBL" id="KGD67225.1"/>
    </source>
</evidence>
<accession>A0A095UXD3</accession>
<feature type="signal peptide" evidence="1">
    <location>
        <begin position="1"/>
        <end position="20"/>
    </location>
</feature>
<dbReference type="OrthoDB" id="1373944at2"/>
<organism evidence="2 3">
    <name type="scientific">Flavobacterium aquatile LMG 4008 = ATCC 11947</name>
    <dbReference type="NCBI Taxonomy" id="1453498"/>
    <lineage>
        <taxon>Bacteria</taxon>
        <taxon>Pseudomonadati</taxon>
        <taxon>Bacteroidota</taxon>
        <taxon>Flavobacteriia</taxon>
        <taxon>Flavobacteriales</taxon>
        <taxon>Flavobacteriaceae</taxon>
        <taxon>Flavobacterium</taxon>
    </lineage>
</organism>
<keyword evidence="1" id="KW-0732">Signal</keyword>
<name>A0A095UXD3_9FLAO</name>
<reference evidence="2 3" key="1">
    <citation type="submission" date="2014-09" db="EMBL/GenBank/DDBJ databases">
        <title>Whole Genome Shotgun of Flavobacterium aquatile LMG 4008.</title>
        <authorList>
            <person name="Gale A.N."/>
            <person name="Pipes S.E."/>
            <person name="Newman J.D."/>
        </authorList>
    </citation>
    <scope>NUCLEOTIDE SEQUENCE [LARGE SCALE GENOMIC DNA]</scope>
    <source>
        <strain evidence="2 3">LMG 4008</strain>
    </source>
</reference>